<dbReference type="InterPro" id="IPR017900">
    <property type="entry name" value="4Fe4S_Fe_S_CS"/>
</dbReference>
<dbReference type="Gene3D" id="3.10.20.740">
    <property type="match status" value="1"/>
</dbReference>
<dbReference type="InterPro" id="IPR028261">
    <property type="entry name" value="DPD_II"/>
</dbReference>
<keyword evidence="5" id="KW-0411">Iron-sulfur</keyword>
<evidence type="ECO:0000256" key="2">
    <source>
        <dbReference type="ARBA" id="ARBA00022723"/>
    </source>
</evidence>
<dbReference type="InterPro" id="IPR001041">
    <property type="entry name" value="2Fe-2S_ferredoxin-type"/>
</dbReference>
<feature type="domain" description="2Fe-2S ferredoxin-type" evidence="6">
    <location>
        <begin position="2"/>
        <end position="80"/>
    </location>
</feature>
<keyword evidence="3" id="KW-0677">Repeat</keyword>
<dbReference type="SUPFAM" id="SSF51971">
    <property type="entry name" value="Nucleotide-binding domain"/>
    <property type="match status" value="2"/>
</dbReference>
<dbReference type="PROSITE" id="PS00198">
    <property type="entry name" value="4FE4S_FER_1"/>
    <property type="match status" value="1"/>
</dbReference>
<evidence type="ECO:0000313" key="9">
    <source>
        <dbReference type="EMBL" id="SCZ79594.1"/>
    </source>
</evidence>
<dbReference type="Pfam" id="PF14691">
    <property type="entry name" value="Fer4_20"/>
    <property type="match status" value="1"/>
</dbReference>
<dbReference type="FunFam" id="3.30.70.20:FF:000035">
    <property type="entry name" value="Iron hydrogenase 1"/>
    <property type="match status" value="1"/>
</dbReference>
<sequence length="707" mass="76073">MATVSLIIDGKAIVADENQTVLEAALDNGIYIPHLCHHHDLHPNGGCRLCVVKQDGVDGVITSCSTKVKEGMVISTKDETAEKVRKLSVDLMFKTHPSECVGCPKYGKCQLASISQYVGDSGRDLRSQKLPTIENDSNPLMLHEMYRCILCGRCVRACSELRGVGALKFEKVDGRMKVVINGNSLEEAGCQFCGACVEVCPTGSIRDKIGVFKDDPGLSREMTLVPCSEGCPAHINVPKYIRFIKEGNYPAAAATVREKAPFPESLGYICVHSCELQCKRNHLDGPLSIRNLKRFAASQDDGSWKANAFMKEATGKKVAIIGAGPAGLTAAYYLKKLGHEVTILEKLPQAGGQMRYGIPSYRLPREVLDREIAEIESIGVEIKCNSDVKSAAELKAQGYDAVFVSVGTHAGNRLPLEGNDLPDVYLNADFLRAINLGNPLPVGENVVVLGGGNVAIDCAESARRLGAKNVIMTCLEAPDKMTASAEEVAWAKEDGIIVENSRTFDAIESENGKVTGLTVTGIEGLKFGPKGPEFTRIPDSTVTFKADTIIFAVGQHPDITDEFGLDLNRGRIIVSDGHKTSVDGIYAAGDAVTGTRSVIAAIAEARAAVSEIDKYLGGDGNIEESLAPEQIANPCIGKNENLTKTHRCEPNVTSADSRVNNFEPMDLGFDCSKAGCEASRCLQCDLRLQISPQKFWSDYVAEEGGAQ</sequence>
<dbReference type="PANTHER" id="PTHR42783">
    <property type="entry name" value="GLUTAMATE SYNTHASE [NADPH] SMALL CHAIN"/>
    <property type="match status" value="1"/>
</dbReference>
<dbReference type="SUPFAM" id="SSF54862">
    <property type="entry name" value="4Fe-4S ferredoxins"/>
    <property type="match status" value="1"/>
</dbReference>
<dbReference type="InterPro" id="IPR019574">
    <property type="entry name" value="NADH_UbQ_OxRdtase_Gsu_4Fe4S-bd"/>
</dbReference>
<keyword evidence="1" id="KW-0004">4Fe-4S</keyword>
<dbReference type="InterPro" id="IPR009051">
    <property type="entry name" value="Helical_ferredxn"/>
</dbReference>
<dbReference type="CDD" id="cd00207">
    <property type="entry name" value="fer2"/>
    <property type="match status" value="1"/>
</dbReference>
<evidence type="ECO:0000313" key="10">
    <source>
        <dbReference type="Proteomes" id="UP000199428"/>
    </source>
</evidence>
<feature type="domain" description="4Fe-4S His(Cys)3-ligated-type" evidence="8">
    <location>
        <begin position="80"/>
        <end position="119"/>
    </location>
</feature>
<dbReference type="InterPro" id="IPR023753">
    <property type="entry name" value="FAD/NAD-binding_dom"/>
</dbReference>
<dbReference type="SUPFAM" id="SSF54292">
    <property type="entry name" value="2Fe-2S ferredoxin-like"/>
    <property type="match status" value="1"/>
</dbReference>
<gene>
    <name evidence="9" type="ORF">SAMN02910350_01870</name>
</gene>
<feature type="domain" description="4Fe-4S ferredoxin-type" evidence="7">
    <location>
        <begin position="181"/>
        <end position="210"/>
    </location>
</feature>
<dbReference type="Gene3D" id="1.10.1060.10">
    <property type="entry name" value="Alpha-helical ferredoxin"/>
    <property type="match status" value="1"/>
</dbReference>
<dbReference type="GO" id="GO:0046872">
    <property type="term" value="F:metal ion binding"/>
    <property type="evidence" value="ECO:0007669"/>
    <property type="project" value="UniProtKB-KW"/>
</dbReference>
<evidence type="ECO:0000259" key="7">
    <source>
        <dbReference type="PROSITE" id="PS51379"/>
    </source>
</evidence>
<dbReference type="PROSITE" id="PS51085">
    <property type="entry name" value="2FE2S_FER_2"/>
    <property type="match status" value="1"/>
</dbReference>
<dbReference type="InterPro" id="IPR017896">
    <property type="entry name" value="4Fe4S_Fe-S-bd"/>
</dbReference>
<organism evidence="9 10">
    <name type="scientific">Pseudobutyrivibrio xylanivorans</name>
    <dbReference type="NCBI Taxonomy" id="185007"/>
    <lineage>
        <taxon>Bacteria</taxon>
        <taxon>Bacillati</taxon>
        <taxon>Bacillota</taxon>
        <taxon>Clostridia</taxon>
        <taxon>Lachnospirales</taxon>
        <taxon>Lachnospiraceae</taxon>
        <taxon>Pseudobutyrivibrio</taxon>
    </lineage>
</organism>
<dbReference type="EMBL" id="FMWK01000009">
    <property type="protein sequence ID" value="SCZ79594.1"/>
    <property type="molecule type" value="Genomic_DNA"/>
</dbReference>
<dbReference type="PROSITE" id="PS51839">
    <property type="entry name" value="4FE4S_HC3"/>
    <property type="match status" value="1"/>
</dbReference>
<protein>
    <submittedName>
        <fullName evidence="9">NADPH-dependent glutamate synthase beta chain</fullName>
    </submittedName>
</protein>
<evidence type="ECO:0000259" key="6">
    <source>
        <dbReference type="PROSITE" id="PS51085"/>
    </source>
</evidence>
<dbReference type="PANTHER" id="PTHR42783:SF3">
    <property type="entry name" value="GLUTAMATE SYNTHASE [NADPH] SMALL CHAIN-RELATED"/>
    <property type="match status" value="1"/>
</dbReference>
<dbReference type="GO" id="GO:0051539">
    <property type="term" value="F:4 iron, 4 sulfur cluster binding"/>
    <property type="evidence" value="ECO:0007669"/>
    <property type="project" value="UniProtKB-KW"/>
</dbReference>
<dbReference type="Gene3D" id="3.50.50.60">
    <property type="entry name" value="FAD/NAD(P)-binding domain"/>
    <property type="match status" value="3"/>
</dbReference>
<keyword evidence="2" id="KW-0479">Metal-binding</keyword>
<dbReference type="Pfam" id="PF10588">
    <property type="entry name" value="NADH-G_4Fe-4S_3"/>
    <property type="match status" value="1"/>
</dbReference>
<dbReference type="PRINTS" id="PR00368">
    <property type="entry name" value="FADPNR"/>
</dbReference>
<dbReference type="SUPFAM" id="SSF46548">
    <property type="entry name" value="alpha-helical ferredoxin"/>
    <property type="match status" value="1"/>
</dbReference>
<dbReference type="PROSITE" id="PS51379">
    <property type="entry name" value="4FE4S_FER_2"/>
    <property type="match status" value="2"/>
</dbReference>
<dbReference type="Pfam" id="PF07992">
    <property type="entry name" value="Pyr_redox_2"/>
    <property type="match status" value="1"/>
</dbReference>
<evidence type="ECO:0000259" key="8">
    <source>
        <dbReference type="PROSITE" id="PS51839"/>
    </source>
</evidence>
<accession>A0A1G5RZQ1</accession>
<dbReference type="GO" id="GO:0016491">
    <property type="term" value="F:oxidoreductase activity"/>
    <property type="evidence" value="ECO:0007669"/>
    <property type="project" value="InterPro"/>
</dbReference>
<feature type="domain" description="4Fe-4S ferredoxin-type" evidence="7">
    <location>
        <begin position="138"/>
        <end position="172"/>
    </location>
</feature>
<dbReference type="Gene3D" id="3.30.70.20">
    <property type="match status" value="1"/>
</dbReference>
<name>A0A1G5RZQ1_PSEXY</name>
<keyword evidence="4" id="KW-0408">Iron</keyword>
<dbReference type="Proteomes" id="UP000199428">
    <property type="component" value="Unassembled WGS sequence"/>
</dbReference>
<evidence type="ECO:0000256" key="5">
    <source>
        <dbReference type="ARBA" id="ARBA00023014"/>
    </source>
</evidence>
<dbReference type="InterPro" id="IPR036010">
    <property type="entry name" value="2Fe-2S_ferredoxin-like_sf"/>
</dbReference>
<dbReference type="AlphaFoldDB" id="A0A1G5RZQ1"/>
<dbReference type="PRINTS" id="PR00469">
    <property type="entry name" value="PNDRDTASEII"/>
</dbReference>
<dbReference type="SMART" id="SM00929">
    <property type="entry name" value="NADH-G_4Fe-4S_3"/>
    <property type="match status" value="1"/>
</dbReference>
<dbReference type="Pfam" id="PF12838">
    <property type="entry name" value="Fer4_7"/>
    <property type="match status" value="1"/>
</dbReference>
<dbReference type="RefSeq" id="WP_090162977.1">
    <property type="nucleotide sequence ID" value="NZ_FMWK01000009.1"/>
</dbReference>
<dbReference type="InterPro" id="IPR036188">
    <property type="entry name" value="FAD/NAD-bd_sf"/>
</dbReference>
<reference evidence="9 10" key="1">
    <citation type="submission" date="2016-10" db="EMBL/GenBank/DDBJ databases">
        <authorList>
            <person name="de Groot N.N."/>
        </authorList>
    </citation>
    <scope>NUCLEOTIDE SEQUENCE [LARGE SCALE GENOMIC DNA]</scope>
    <source>
        <strain evidence="9 10">DSM 10317</strain>
    </source>
</reference>
<dbReference type="Pfam" id="PF13510">
    <property type="entry name" value="Fer2_4"/>
    <property type="match status" value="1"/>
</dbReference>
<evidence type="ECO:0000256" key="3">
    <source>
        <dbReference type="ARBA" id="ARBA00022737"/>
    </source>
</evidence>
<evidence type="ECO:0000256" key="1">
    <source>
        <dbReference type="ARBA" id="ARBA00022485"/>
    </source>
</evidence>
<evidence type="ECO:0000256" key="4">
    <source>
        <dbReference type="ARBA" id="ARBA00023004"/>
    </source>
</evidence>
<proteinExistence type="predicted"/>